<dbReference type="InterPro" id="IPR007560">
    <property type="entry name" value="Restrct_endonuc_IV_Mrr"/>
</dbReference>
<comment type="caution">
    <text evidence="3">The sequence shown here is derived from an EMBL/GenBank/DDBJ whole genome shotgun (WGS) entry which is preliminary data.</text>
</comment>
<dbReference type="SUPFAM" id="SSF52980">
    <property type="entry name" value="Restriction endonuclease-like"/>
    <property type="match status" value="1"/>
</dbReference>
<dbReference type="Proteomes" id="UP000217005">
    <property type="component" value="Unassembled WGS sequence"/>
</dbReference>
<organism evidence="3 4">
    <name type="scientific">Bordetella genomosp. 1</name>
    <dbReference type="NCBI Taxonomy" id="1395607"/>
    <lineage>
        <taxon>Bacteria</taxon>
        <taxon>Pseudomonadati</taxon>
        <taxon>Pseudomonadota</taxon>
        <taxon>Betaproteobacteria</taxon>
        <taxon>Burkholderiales</taxon>
        <taxon>Alcaligenaceae</taxon>
        <taxon>Bordetella</taxon>
    </lineage>
</organism>
<dbReference type="PANTHER" id="PTHR30015:SF7">
    <property type="entry name" value="TYPE IV METHYL-DIRECTED RESTRICTION ENZYME ECOKMRR"/>
    <property type="match status" value="1"/>
</dbReference>
<evidence type="ECO:0000313" key="4">
    <source>
        <dbReference type="Proteomes" id="UP000217005"/>
    </source>
</evidence>
<dbReference type="PANTHER" id="PTHR30015">
    <property type="entry name" value="MRR RESTRICTION SYSTEM PROTEIN"/>
    <property type="match status" value="1"/>
</dbReference>
<dbReference type="GO" id="GO:0009307">
    <property type="term" value="P:DNA restriction-modification system"/>
    <property type="evidence" value="ECO:0007669"/>
    <property type="project" value="InterPro"/>
</dbReference>
<evidence type="ECO:0000256" key="1">
    <source>
        <dbReference type="SAM" id="Phobius"/>
    </source>
</evidence>
<reference evidence="3 4" key="1">
    <citation type="submission" date="2017-05" db="EMBL/GenBank/DDBJ databases">
        <title>Complete and WGS of Bordetella genogroups.</title>
        <authorList>
            <person name="Spilker T."/>
            <person name="LiPuma J."/>
        </authorList>
    </citation>
    <scope>NUCLEOTIDE SEQUENCE [LARGE SCALE GENOMIC DNA]</scope>
    <source>
        <strain evidence="3 4">AU17610</strain>
    </source>
</reference>
<sequence>MKLKMSKNSIFAVLLRSPWWMSAGVAVLLSAGGFAALPKDLAPMGVFAAVPFAVISLIALYRQFKRPSDARVLAVAEATANMPWNEFVKIIEAGFQRDGCQVERLNLPGADLALTKDGNVAIVSAKRWKAARVGVEPLRELQAVREKRGAHEAIFIALGDVSDNAWQYARAQDVALMAAPELAKLLRDQRFAQ</sequence>
<dbReference type="AlphaFoldDB" id="A0A261SII4"/>
<name>A0A261SII4_9BORD</name>
<dbReference type="InterPro" id="IPR011335">
    <property type="entry name" value="Restrct_endonuc-II-like"/>
</dbReference>
<accession>A0A261SII4</accession>
<dbReference type="EMBL" id="NEVL01000003">
    <property type="protein sequence ID" value="OZI36143.1"/>
    <property type="molecule type" value="Genomic_DNA"/>
</dbReference>
<keyword evidence="1" id="KW-1133">Transmembrane helix</keyword>
<dbReference type="GO" id="GO:0003677">
    <property type="term" value="F:DNA binding"/>
    <property type="evidence" value="ECO:0007669"/>
    <property type="project" value="InterPro"/>
</dbReference>
<dbReference type="Pfam" id="PF04471">
    <property type="entry name" value="Mrr_cat"/>
    <property type="match status" value="1"/>
</dbReference>
<dbReference type="RefSeq" id="WP_094826952.1">
    <property type="nucleotide sequence ID" value="NZ_NEVL01000003.1"/>
</dbReference>
<evidence type="ECO:0000313" key="3">
    <source>
        <dbReference type="EMBL" id="OZI36143.1"/>
    </source>
</evidence>
<keyword evidence="1" id="KW-0472">Membrane</keyword>
<dbReference type="InterPro" id="IPR011856">
    <property type="entry name" value="tRNA_endonuc-like_dom_sf"/>
</dbReference>
<dbReference type="OrthoDB" id="8776507at2"/>
<feature type="domain" description="Restriction endonuclease type IV Mrr" evidence="2">
    <location>
        <begin position="80"/>
        <end position="186"/>
    </location>
</feature>
<feature type="transmembrane region" description="Helical" evidence="1">
    <location>
        <begin position="45"/>
        <end position="61"/>
    </location>
</feature>
<keyword evidence="1" id="KW-0812">Transmembrane</keyword>
<dbReference type="InterPro" id="IPR052906">
    <property type="entry name" value="Type_IV_Methyl-Rstrct_Enzyme"/>
</dbReference>
<gene>
    <name evidence="3" type="ORF">CEG14_14020</name>
</gene>
<protein>
    <recommendedName>
        <fullName evidence="2">Restriction endonuclease type IV Mrr domain-containing protein</fullName>
    </recommendedName>
</protein>
<evidence type="ECO:0000259" key="2">
    <source>
        <dbReference type="Pfam" id="PF04471"/>
    </source>
</evidence>
<dbReference type="Gene3D" id="3.40.1350.10">
    <property type="match status" value="1"/>
</dbReference>
<proteinExistence type="predicted"/>
<dbReference type="GO" id="GO:0015666">
    <property type="term" value="F:restriction endodeoxyribonuclease activity"/>
    <property type="evidence" value="ECO:0007669"/>
    <property type="project" value="TreeGrafter"/>
</dbReference>